<dbReference type="Proteomes" id="UP000684084">
    <property type="component" value="Unassembled WGS sequence"/>
</dbReference>
<sequence length="70" mass="7853">MPKRGKKKEVLPETVTESIIDEILDDGNNQQSTSINTKRGCNKKETVASPSYDNHQQLIADLLNEDLQVL</sequence>
<organism evidence="1 2">
    <name type="scientific">Rhizophagus irregularis</name>
    <dbReference type="NCBI Taxonomy" id="588596"/>
    <lineage>
        <taxon>Eukaryota</taxon>
        <taxon>Fungi</taxon>
        <taxon>Fungi incertae sedis</taxon>
        <taxon>Mucoromycota</taxon>
        <taxon>Glomeromycotina</taxon>
        <taxon>Glomeromycetes</taxon>
        <taxon>Glomerales</taxon>
        <taxon>Glomeraceae</taxon>
        <taxon>Rhizophagus</taxon>
    </lineage>
</organism>
<accession>A0A916E4U8</accession>
<name>A0A916E4U8_9GLOM</name>
<dbReference type="EMBL" id="CAGKOT010000014">
    <property type="protein sequence ID" value="CAB5359802.1"/>
    <property type="molecule type" value="Genomic_DNA"/>
</dbReference>
<reference evidence="1" key="1">
    <citation type="submission" date="2020-05" db="EMBL/GenBank/DDBJ databases">
        <authorList>
            <person name="Rincon C."/>
            <person name="Sanders R I."/>
            <person name="Robbins C."/>
            <person name="Chaturvedi A."/>
        </authorList>
    </citation>
    <scope>NUCLEOTIDE SEQUENCE</scope>
    <source>
        <strain evidence="1">CHB12</strain>
    </source>
</reference>
<evidence type="ECO:0000313" key="2">
    <source>
        <dbReference type="Proteomes" id="UP000684084"/>
    </source>
</evidence>
<dbReference type="AlphaFoldDB" id="A0A916E4U8"/>
<gene>
    <name evidence="1" type="ORF">CHRIB12_LOCUS7883</name>
</gene>
<evidence type="ECO:0000313" key="1">
    <source>
        <dbReference type="EMBL" id="CAB5359802.1"/>
    </source>
</evidence>
<proteinExistence type="predicted"/>
<comment type="caution">
    <text evidence="1">The sequence shown here is derived from an EMBL/GenBank/DDBJ whole genome shotgun (WGS) entry which is preliminary data.</text>
</comment>
<protein>
    <submittedName>
        <fullName evidence="1">Uncharacterized protein</fullName>
    </submittedName>
</protein>